<dbReference type="PANTHER" id="PTHR42844:SF1">
    <property type="entry name" value="DIHYDRONEOPTERIN ALDOLASE 1-RELATED"/>
    <property type="match status" value="1"/>
</dbReference>
<evidence type="ECO:0000256" key="5">
    <source>
        <dbReference type="ARBA" id="ARBA00023239"/>
    </source>
</evidence>
<dbReference type="Proteomes" id="UP000032076">
    <property type="component" value="Unassembled WGS sequence"/>
</dbReference>
<gene>
    <name evidence="8" type="primary">folB</name>
    <name evidence="9" type="ORF">B4167_0013</name>
    <name evidence="8" type="ORF">BT1A1_0075</name>
</gene>
<dbReference type="FunFam" id="3.30.1130.10:FF:000003">
    <property type="entry name" value="7,8-dihydroneopterin aldolase"/>
    <property type="match status" value="1"/>
</dbReference>
<keyword evidence="4 6" id="KW-0289">Folate biosynthesis</keyword>
<dbReference type="GO" id="GO:0004150">
    <property type="term" value="F:dihydroneopterin aldolase activity"/>
    <property type="evidence" value="ECO:0007669"/>
    <property type="project" value="UniProtKB-UniRule"/>
</dbReference>
<comment type="catalytic activity">
    <reaction evidence="1 6">
        <text>7,8-dihydroneopterin = 6-hydroxymethyl-7,8-dihydropterin + glycolaldehyde</text>
        <dbReference type="Rhea" id="RHEA:10540"/>
        <dbReference type="ChEBI" id="CHEBI:17001"/>
        <dbReference type="ChEBI" id="CHEBI:17071"/>
        <dbReference type="ChEBI" id="CHEBI:44841"/>
        <dbReference type="EC" id="4.1.2.25"/>
    </reaction>
</comment>
<dbReference type="EMBL" id="JXLU01000029">
    <property type="protein sequence ID" value="KIO73595.1"/>
    <property type="molecule type" value="Genomic_DNA"/>
</dbReference>
<dbReference type="EC" id="4.1.2.25" evidence="6"/>
<dbReference type="GeneID" id="92959235"/>
<dbReference type="PANTHER" id="PTHR42844">
    <property type="entry name" value="DIHYDRONEOPTERIN ALDOLASE 1-RELATED"/>
    <property type="match status" value="1"/>
</dbReference>
<keyword evidence="11" id="KW-1185">Reference proteome</keyword>
<comment type="function">
    <text evidence="6">Catalyzes the conversion of 7,8-dihydroneopterin to 6-hydroxymethyl-7,8-dihydropterin.</text>
</comment>
<evidence type="ECO:0000256" key="6">
    <source>
        <dbReference type="RuleBase" id="RU362079"/>
    </source>
</evidence>
<evidence type="ECO:0000256" key="4">
    <source>
        <dbReference type="ARBA" id="ARBA00022909"/>
    </source>
</evidence>
<dbReference type="AlphaFoldDB" id="A0A090IQN0"/>
<evidence type="ECO:0000313" key="9">
    <source>
        <dbReference type="EMBL" id="KIO73595.1"/>
    </source>
</evidence>
<evidence type="ECO:0000259" key="7">
    <source>
        <dbReference type="SMART" id="SM00905"/>
    </source>
</evidence>
<dbReference type="UniPathway" id="UPA00077">
    <property type="reaction ID" value="UER00154"/>
</dbReference>
<evidence type="ECO:0000313" key="8">
    <source>
        <dbReference type="EMBL" id="CED99947.1"/>
    </source>
</evidence>
<feature type="domain" description="Dihydroneopterin aldolase/epimerase" evidence="7">
    <location>
        <begin position="4"/>
        <end position="117"/>
    </location>
</feature>
<dbReference type="InterPro" id="IPR006156">
    <property type="entry name" value="Dihydroneopterin_aldolase"/>
</dbReference>
<comment type="pathway">
    <text evidence="2 6">Cofactor biosynthesis; tetrahydrofolate biosynthesis; 2-amino-4-hydroxy-6-hydroxymethyl-7,8-dihydropteridine diphosphate from 7,8-dihydroneopterin triphosphate: step 3/4.</text>
</comment>
<organism evidence="8 11">
    <name type="scientific">Caldibacillus thermoamylovorans</name>
    <dbReference type="NCBI Taxonomy" id="35841"/>
    <lineage>
        <taxon>Bacteria</taxon>
        <taxon>Bacillati</taxon>
        <taxon>Bacillota</taxon>
        <taxon>Bacilli</taxon>
        <taxon>Bacillales</taxon>
        <taxon>Bacillaceae</taxon>
        <taxon>Caldibacillus</taxon>
    </lineage>
</organism>
<dbReference type="PATRIC" id="fig|35841.6.peg.1534"/>
<reference evidence="8 11" key="1">
    <citation type="submission" date="2014-07" db="EMBL/GenBank/DDBJ databases">
        <authorList>
            <person name="Wibberg Daniel"/>
        </authorList>
    </citation>
    <scope>NUCLEOTIDE SEQUENCE [LARGE SCALE GENOMIC DNA]</scope>
</reference>
<dbReference type="eggNOG" id="COG1539">
    <property type="taxonomic scope" value="Bacteria"/>
</dbReference>
<name>A0A090IQN0_9BACI</name>
<accession>A0A090IQN0</accession>
<evidence type="ECO:0000313" key="11">
    <source>
        <dbReference type="Proteomes" id="UP000040576"/>
    </source>
</evidence>
<protein>
    <recommendedName>
        <fullName evidence="6">7,8-dihydroneopterin aldolase</fullName>
        <ecNumber evidence="6">4.1.2.25</ecNumber>
    </recommendedName>
</protein>
<dbReference type="NCBIfam" id="TIGR00526">
    <property type="entry name" value="folB_dom"/>
    <property type="match status" value="1"/>
</dbReference>
<evidence type="ECO:0000256" key="2">
    <source>
        <dbReference type="ARBA" id="ARBA00005013"/>
    </source>
</evidence>
<keyword evidence="5 6" id="KW-0456">Lyase</keyword>
<sequence>MDRIYLNQMEFYGYHGALPEENRLGQRFIVDLVVELNLQKAGKTDDLKETVNYAELYELCKDIVENRKFKLIEAVSEKIADEVLLQFPKIERCTIKVTKPDPPIPGHYRSVAVEMTRTRNKLG</sequence>
<dbReference type="Pfam" id="PF02152">
    <property type="entry name" value="FolB"/>
    <property type="match status" value="1"/>
</dbReference>
<dbReference type="NCBIfam" id="TIGR00525">
    <property type="entry name" value="folB"/>
    <property type="match status" value="1"/>
</dbReference>
<dbReference type="Proteomes" id="UP000040576">
    <property type="component" value="Unassembled WGS sequence"/>
</dbReference>
<dbReference type="GO" id="GO:0046654">
    <property type="term" value="P:tetrahydrofolate biosynthetic process"/>
    <property type="evidence" value="ECO:0007669"/>
    <property type="project" value="UniProtKB-UniRule"/>
</dbReference>
<dbReference type="Gene3D" id="3.30.1130.10">
    <property type="match status" value="1"/>
</dbReference>
<evidence type="ECO:0000313" key="10">
    <source>
        <dbReference type="Proteomes" id="UP000032076"/>
    </source>
</evidence>
<dbReference type="GO" id="GO:0005737">
    <property type="term" value="C:cytoplasm"/>
    <property type="evidence" value="ECO:0007669"/>
    <property type="project" value="TreeGrafter"/>
</dbReference>
<dbReference type="RefSeq" id="WP_034766918.1">
    <property type="nucleotide sequence ID" value="NZ_CCRF01000004.1"/>
</dbReference>
<reference evidence="9 10" key="2">
    <citation type="submission" date="2015-01" db="EMBL/GenBank/DDBJ databases">
        <title>Draft Genome Sequences of Four Bacillus thermoamylovorans Strains, Isolated From Food Products.</title>
        <authorList>
            <person name="Krawcyk A.O."/>
            <person name="Berendsen E.M."/>
            <person name="Eijlander R.T."/>
            <person name="de Jong A."/>
            <person name="Wells-Bennik M."/>
            <person name="Kuipers O.P."/>
        </authorList>
    </citation>
    <scope>NUCLEOTIDE SEQUENCE [LARGE SCALE GENOMIC DNA]</scope>
    <source>
        <strain evidence="9 10">B4167</strain>
    </source>
</reference>
<dbReference type="InterPro" id="IPR006157">
    <property type="entry name" value="FolB_dom"/>
</dbReference>
<dbReference type="SMART" id="SM00905">
    <property type="entry name" value="FolB"/>
    <property type="match status" value="1"/>
</dbReference>
<dbReference type="GO" id="GO:0046656">
    <property type="term" value="P:folic acid biosynthetic process"/>
    <property type="evidence" value="ECO:0007669"/>
    <property type="project" value="UniProtKB-UniRule"/>
</dbReference>
<evidence type="ECO:0000256" key="3">
    <source>
        <dbReference type="ARBA" id="ARBA00005708"/>
    </source>
</evidence>
<evidence type="ECO:0000256" key="1">
    <source>
        <dbReference type="ARBA" id="ARBA00001353"/>
    </source>
</evidence>
<dbReference type="STRING" id="35841.B4167_0013"/>
<dbReference type="CDD" id="cd00534">
    <property type="entry name" value="DHNA_DHNTPE"/>
    <property type="match status" value="1"/>
</dbReference>
<comment type="similarity">
    <text evidence="3 6">Belongs to the DHNA family.</text>
</comment>
<dbReference type="EMBL" id="CCRF01000004">
    <property type="protein sequence ID" value="CED99947.1"/>
    <property type="molecule type" value="Genomic_DNA"/>
</dbReference>
<dbReference type="InterPro" id="IPR043133">
    <property type="entry name" value="GTP-CH-I_C/QueF"/>
</dbReference>
<dbReference type="OrthoDB" id="9803748at2"/>
<proteinExistence type="inferred from homology"/>
<dbReference type="SUPFAM" id="SSF55620">
    <property type="entry name" value="Tetrahydrobiopterin biosynthesis enzymes-like"/>
    <property type="match status" value="1"/>
</dbReference>